<dbReference type="eggNOG" id="COG0793">
    <property type="taxonomic scope" value="Bacteria"/>
</dbReference>
<dbReference type="PANTHER" id="PTHR32060:SF30">
    <property type="entry name" value="CARBOXY-TERMINAL PROCESSING PROTEASE CTPA"/>
    <property type="match status" value="1"/>
</dbReference>
<dbReference type="GO" id="GO:0006508">
    <property type="term" value="P:proteolysis"/>
    <property type="evidence" value="ECO:0007669"/>
    <property type="project" value="InterPro"/>
</dbReference>
<dbReference type="PANTHER" id="PTHR32060">
    <property type="entry name" value="TAIL-SPECIFIC PROTEASE"/>
    <property type="match status" value="1"/>
</dbReference>
<feature type="signal peptide" evidence="1">
    <location>
        <begin position="1"/>
        <end position="18"/>
    </location>
</feature>
<organism evidence="3 4">
    <name type="scientific">Flavobacterium enshiense DK69</name>
    <dbReference type="NCBI Taxonomy" id="1107311"/>
    <lineage>
        <taxon>Bacteria</taxon>
        <taxon>Pseudomonadati</taxon>
        <taxon>Bacteroidota</taxon>
        <taxon>Flavobacteriia</taxon>
        <taxon>Flavobacteriales</taxon>
        <taxon>Flavobacteriaceae</taxon>
        <taxon>Flavobacterium</taxon>
    </lineage>
</organism>
<reference evidence="3 4" key="2">
    <citation type="journal article" date="2015" name="Stand. Genomic Sci.">
        <title>High quality draft genomic sequence of Flavobacterium enshiense DK69(T) and comparison among Flavobacterium genomes.</title>
        <authorList>
            <person name="Zeng Z."/>
            <person name="Chen C."/>
            <person name="Du H."/>
            <person name="Wang G."/>
            <person name="Li M."/>
        </authorList>
    </citation>
    <scope>NUCLEOTIDE SEQUENCE [LARGE SCALE GENOMIC DNA]</scope>
    <source>
        <strain evidence="3 4">DK69</strain>
    </source>
</reference>
<dbReference type="GO" id="GO:0004175">
    <property type="term" value="F:endopeptidase activity"/>
    <property type="evidence" value="ECO:0007669"/>
    <property type="project" value="TreeGrafter"/>
</dbReference>
<evidence type="ECO:0000259" key="2">
    <source>
        <dbReference type="SMART" id="SM00245"/>
    </source>
</evidence>
<accession>V6SCD3</accession>
<dbReference type="SMART" id="SM00245">
    <property type="entry name" value="TSPc"/>
    <property type="match status" value="1"/>
</dbReference>
<reference evidence="4" key="1">
    <citation type="submission" date="2013-09" db="EMBL/GenBank/DDBJ databases">
        <authorList>
            <person name="Zeng Z."/>
            <person name="Chen C."/>
        </authorList>
    </citation>
    <scope>NUCLEOTIDE SEQUENCE [LARGE SCALE GENOMIC DNA]</scope>
    <source>
        <strain evidence="4">DK69</strain>
    </source>
</reference>
<gene>
    <name evidence="3" type="ORF">Q767_12740</name>
</gene>
<dbReference type="Pfam" id="PF03572">
    <property type="entry name" value="Peptidase_S41"/>
    <property type="match status" value="1"/>
</dbReference>
<dbReference type="Gene3D" id="3.90.226.10">
    <property type="entry name" value="2-enoyl-CoA Hydratase, Chain A, domain 1"/>
    <property type="match status" value="1"/>
</dbReference>
<dbReference type="SUPFAM" id="SSF52096">
    <property type="entry name" value="ClpP/crotonase"/>
    <property type="match status" value="1"/>
</dbReference>
<dbReference type="Gene3D" id="3.30.750.44">
    <property type="match status" value="1"/>
</dbReference>
<dbReference type="InterPro" id="IPR005151">
    <property type="entry name" value="Tail-specific_protease"/>
</dbReference>
<dbReference type="InterPro" id="IPR029045">
    <property type="entry name" value="ClpP/crotonase-like_dom_sf"/>
</dbReference>
<dbReference type="AlphaFoldDB" id="V6SCD3"/>
<dbReference type="RefSeq" id="WP_023572805.1">
    <property type="nucleotide sequence ID" value="NZ_AVCS01000006.1"/>
</dbReference>
<dbReference type="GO" id="GO:0030288">
    <property type="term" value="C:outer membrane-bounded periplasmic space"/>
    <property type="evidence" value="ECO:0007669"/>
    <property type="project" value="TreeGrafter"/>
</dbReference>
<dbReference type="InterPro" id="IPR036034">
    <property type="entry name" value="PDZ_sf"/>
</dbReference>
<feature type="chain" id="PRO_5004750392" description="Tail specific protease domain-containing protein" evidence="1">
    <location>
        <begin position="19"/>
        <end position="725"/>
    </location>
</feature>
<dbReference type="CDD" id="cd07562">
    <property type="entry name" value="Peptidase_S41_TRI"/>
    <property type="match status" value="1"/>
</dbReference>
<keyword evidence="4" id="KW-1185">Reference proteome</keyword>
<sequence length="725" mass="82152">MKNFFTFLAALLISPLFAQNAAPKFNFDFEELSEGKKLPTDWIKWGDYPLEKDSVTTQSGNYSMRIETEKGESFGCVAYQLPANYKGEKITLEGYVKYENVRDGFVGLLMRLDKQGSSIAFDNMQRQKLQGTQDWKKYTIGLNFKGNPDKVYVGGIMVGKGKAWFDNFKVYIDGKPIESLKQVEIEPSIIDKDNEFDNGSKFSATVLNDTQKRNLFVLGKVWGFVKYHHPAIAKGTISWDYELFRILPKINEENFDSELVQWIKKLGTFKAREQKLPDAADTKLLPNNQWLTDTNLLSAELSTLLKKINKADRSSTNYYLAFNHGVNNPDFKNEKTYASMSYDDSGIKLLALFRYWNMIEYFFPNRHLMDENWDVVLKDFIPRMTNSKDEKEYTLALLELIGKVQDTHANIWGKNKVLTEFFGKNVVPISLSFVENKAVIVKLETEFKDNSAKVGDIITEINGVKVDDWIKENIKYFPASNYPTQLRDIAMKLLRTNQENIEVTIDTGAEIKKVTLATIPNKYFGEDPMSHKVLNDNIGYIYPGTLKEDEIDEIMPRFLDKKGLIIDFRCYPSDFIVFSLSKYLLNEKKDFVKFTEGSSKMPGLFTYRKGSSIGGSNKDYFKGKVVILVNETTQSSAEYTAMALRTAPASVVLGSTTAGADGNVSAIYLPGNIFTYISGIGILTPNGSETQRVGIVPDVKAEPTIKGIREGKDEVLERAIAIINN</sequence>
<dbReference type="GO" id="GO:0008236">
    <property type="term" value="F:serine-type peptidase activity"/>
    <property type="evidence" value="ECO:0007669"/>
    <property type="project" value="InterPro"/>
</dbReference>
<dbReference type="Proteomes" id="UP000030149">
    <property type="component" value="Unassembled WGS sequence"/>
</dbReference>
<dbReference type="EMBL" id="JRLZ01000016">
    <property type="protein sequence ID" value="KGO94434.1"/>
    <property type="molecule type" value="Genomic_DNA"/>
</dbReference>
<feature type="domain" description="Tail specific protease" evidence="2">
    <location>
        <begin position="507"/>
        <end position="702"/>
    </location>
</feature>
<keyword evidence="1" id="KW-0732">Signal</keyword>
<dbReference type="Gene3D" id="2.30.42.10">
    <property type="match status" value="1"/>
</dbReference>
<dbReference type="OrthoDB" id="5379939at2"/>
<evidence type="ECO:0000256" key="1">
    <source>
        <dbReference type="SAM" id="SignalP"/>
    </source>
</evidence>
<evidence type="ECO:0000313" key="4">
    <source>
        <dbReference type="Proteomes" id="UP000030149"/>
    </source>
</evidence>
<proteinExistence type="predicted"/>
<comment type="caution">
    <text evidence="3">The sequence shown here is derived from an EMBL/GenBank/DDBJ whole genome shotgun (WGS) entry which is preliminary data.</text>
</comment>
<dbReference type="GO" id="GO:0007165">
    <property type="term" value="P:signal transduction"/>
    <property type="evidence" value="ECO:0007669"/>
    <property type="project" value="TreeGrafter"/>
</dbReference>
<evidence type="ECO:0000313" key="3">
    <source>
        <dbReference type="EMBL" id="KGO94434.1"/>
    </source>
</evidence>
<dbReference type="Gene3D" id="2.60.120.260">
    <property type="entry name" value="Galactose-binding domain-like"/>
    <property type="match status" value="1"/>
</dbReference>
<protein>
    <recommendedName>
        <fullName evidence="2">Tail specific protease domain-containing protein</fullName>
    </recommendedName>
</protein>
<dbReference type="STRING" id="1107311.Q767_12740"/>
<dbReference type="PATRIC" id="fig|1107311.3.peg.750"/>
<name>V6SCD3_9FLAO</name>